<reference evidence="3 4" key="1">
    <citation type="submission" date="2014-06" db="EMBL/GenBank/DDBJ databases">
        <authorList>
            <person name="Urmite Genomes Urmite Genomes"/>
        </authorList>
    </citation>
    <scope>NUCLEOTIDE SEQUENCE [LARGE SCALE GENOMIC DNA]</scope>
</reference>
<dbReference type="InterPro" id="IPR013320">
    <property type="entry name" value="ConA-like_dom_sf"/>
</dbReference>
<name>A0A078KX05_9GAMM</name>
<protein>
    <submittedName>
        <fullName evidence="3">Uncharacterized protein</fullName>
    </submittedName>
</protein>
<feature type="compositionally biased region" description="Polar residues" evidence="1">
    <location>
        <begin position="610"/>
        <end position="628"/>
    </location>
</feature>
<evidence type="ECO:0000313" key="4">
    <source>
        <dbReference type="Proteomes" id="UP000044071"/>
    </source>
</evidence>
<sequence>MNIVRIGLAWVLSFFLINESMASSDPVAWSISPAMGIATTSLGKTSSVTYTFTNRVPSVAIPSIAYDYSPGVFEISDNCSNLPLVPYTSCTVTIKFIPQQVGLSRIQLVYGDVRNHNRVPLPILWATATPIDKYTVTPMADSHVTVTSSAAQIVDYNHTLSFTVTPDTGYTLQPVGGTCPAGSWADNVYTTGQITGDCSVSFGAKINTFIVSSKNNSFVTVSPGSTIVDYNHSATFTVTPQTGYTLDKTLIGGDCPKGSWSGNVYTTGLVHAACSVSFNADLNIYNVSTKGDGNETISTGTGQPVFYNQTLSITVIANPGFTVSPTVNGDCPAGQWNGIIYTTGAITQTCSVIFSATPQTSILGGTKTALNAGKTETQSYTVSGTVIGLNNDETLILQNNDQDSLSVIGTNANPSAAFTFSPQVSGSNYDVQVVTQPANQVCMVLQGKGTRTLTGDVSLTVVCTLKLPYIESFRFSTTVFPWETPLASSANSVCLTASTQSATSRQIPGCDSNSWYKPTPDSQGFGALRLTDVIMDQERSVVFKPLLNLEQGLSIQFTAYSYGEDIAAQEANGFSFFLVDGTSANEQGELQTAALQNSFLRIGFDEHESSSATNGSTPRPNSINIQGPASLLNPPTSLSCTNPSCTSEIARGRKVYRVEIAPGQCSAEANAVTASNACLNVYVNSQLNRALALNTNANLDSIPREVFLGYAGAAGKNIQEISDLIVSKYGSLYTIQGTISGLADGETIILQNEFSTTQGSQTATIDDYLPLTTANIRNGTFTFPSALTNGTAYDVTILQQPLNQTCNIIPGTGSGAVTGANVININITCS</sequence>
<dbReference type="RefSeq" id="WP_043872868.1">
    <property type="nucleotide sequence ID" value="NZ_CCVW01000001.1"/>
</dbReference>
<dbReference type="Proteomes" id="UP000044071">
    <property type="component" value="Unassembled WGS sequence"/>
</dbReference>
<accession>A0A078KX05</accession>
<feature type="region of interest" description="Disordered" evidence="1">
    <location>
        <begin position="607"/>
        <end position="628"/>
    </location>
</feature>
<evidence type="ECO:0000313" key="3">
    <source>
        <dbReference type="EMBL" id="CDZ76304.1"/>
    </source>
</evidence>
<keyword evidence="4" id="KW-1185">Reference proteome</keyword>
<keyword evidence="2" id="KW-0732">Signal</keyword>
<dbReference type="STRING" id="1034943.BN59_00571"/>
<dbReference type="AlphaFoldDB" id="A0A078KX05"/>
<dbReference type="eggNOG" id="COG2706">
    <property type="taxonomic scope" value="Bacteria"/>
</dbReference>
<dbReference type="SUPFAM" id="SSF49899">
    <property type="entry name" value="Concanavalin A-like lectins/glucanases"/>
    <property type="match status" value="1"/>
</dbReference>
<dbReference type="OrthoDB" id="7061668at2"/>
<feature type="signal peptide" evidence="2">
    <location>
        <begin position="1"/>
        <end position="22"/>
    </location>
</feature>
<gene>
    <name evidence="3" type="ORF">BN59_00571</name>
</gene>
<organism evidence="3 4">
    <name type="scientific">Legionella massiliensis</name>
    <dbReference type="NCBI Taxonomy" id="1034943"/>
    <lineage>
        <taxon>Bacteria</taxon>
        <taxon>Pseudomonadati</taxon>
        <taxon>Pseudomonadota</taxon>
        <taxon>Gammaproteobacteria</taxon>
        <taxon>Legionellales</taxon>
        <taxon>Legionellaceae</taxon>
        <taxon>Legionella</taxon>
    </lineage>
</organism>
<feature type="chain" id="PRO_5009744068" evidence="2">
    <location>
        <begin position="23"/>
        <end position="830"/>
    </location>
</feature>
<dbReference type="EMBL" id="CCSB01000001">
    <property type="protein sequence ID" value="CDZ76304.1"/>
    <property type="molecule type" value="Genomic_DNA"/>
</dbReference>
<evidence type="ECO:0000256" key="2">
    <source>
        <dbReference type="SAM" id="SignalP"/>
    </source>
</evidence>
<proteinExistence type="predicted"/>
<evidence type="ECO:0000256" key="1">
    <source>
        <dbReference type="SAM" id="MobiDB-lite"/>
    </source>
</evidence>